<dbReference type="SMART" id="SM00382">
    <property type="entry name" value="AAA"/>
    <property type="match status" value="1"/>
</dbReference>
<evidence type="ECO:0000313" key="7">
    <source>
        <dbReference type="Proteomes" id="UP000184245"/>
    </source>
</evidence>
<dbReference type="AlphaFoldDB" id="A0A1M4V1G6"/>
<dbReference type="GO" id="GO:0005524">
    <property type="term" value="F:ATP binding"/>
    <property type="evidence" value="ECO:0007669"/>
    <property type="project" value="UniProtKB-KW"/>
</dbReference>
<dbReference type="Proteomes" id="UP000184245">
    <property type="component" value="Unassembled WGS sequence"/>
</dbReference>
<dbReference type="RefSeq" id="WP_072849628.1">
    <property type="nucleotide sequence ID" value="NZ_FQVI01000003.1"/>
</dbReference>
<organism evidence="6 7">
    <name type="scientific">Lactonifactor longoviformis DSM 17459</name>
    <dbReference type="NCBI Taxonomy" id="1122155"/>
    <lineage>
        <taxon>Bacteria</taxon>
        <taxon>Bacillati</taxon>
        <taxon>Bacillota</taxon>
        <taxon>Clostridia</taxon>
        <taxon>Eubacteriales</taxon>
        <taxon>Clostridiaceae</taxon>
        <taxon>Lactonifactor</taxon>
    </lineage>
</organism>
<dbReference type="OrthoDB" id="9806285at2"/>
<dbReference type="InterPro" id="IPR050319">
    <property type="entry name" value="ABC_transp_ATP-bind"/>
</dbReference>
<evidence type="ECO:0000259" key="5">
    <source>
        <dbReference type="PROSITE" id="PS50893"/>
    </source>
</evidence>
<evidence type="ECO:0000256" key="2">
    <source>
        <dbReference type="ARBA" id="ARBA00022448"/>
    </source>
</evidence>
<name>A0A1M4V1G6_9CLOT</name>
<dbReference type="CDD" id="cd03257">
    <property type="entry name" value="ABC_NikE_OppD_transporters"/>
    <property type="match status" value="1"/>
</dbReference>
<evidence type="ECO:0000256" key="4">
    <source>
        <dbReference type="ARBA" id="ARBA00022840"/>
    </source>
</evidence>
<evidence type="ECO:0000313" key="6">
    <source>
        <dbReference type="EMBL" id="SHE62713.1"/>
    </source>
</evidence>
<accession>A0A1M4V1G6</accession>
<dbReference type="Pfam" id="PF00005">
    <property type="entry name" value="ABC_tran"/>
    <property type="match status" value="1"/>
</dbReference>
<dbReference type="STRING" id="1122155.SAMN02745158_01075"/>
<sequence length="256" mass="29006">MLLEVNHISKEYRSGVIRTRTVHAVQDVCFKMNEGEIFGLIGGSGCGKTTITKMILGLLKPSEGSILFEGRDLTKLRKKEWKEVRRDIQVVFQHPQMTFNPRGTIRFACTEPASNYGLVKTREERNRLAEELMEQVGLTGDQLKKYPHEISGGQAQRLSIIRALSLNPKLLICDEPTSMLDVSVQAQILSLLKSKHREQGLAMLFISHDLEVVQSFCSRVAVMNEGRIVESGTVKDVFSNPQHAYTKKLLRSYMHY</sequence>
<dbReference type="Gene3D" id="3.40.50.300">
    <property type="entry name" value="P-loop containing nucleotide triphosphate hydrolases"/>
    <property type="match status" value="1"/>
</dbReference>
<dbReference type="InterPro" id="IPR027417">
    <property type="entry name" value="P-loop_NTPase"/>
</dbReference>
<dbReference type="GO" id="GO:0016887">
    <property type="term" value="F:ATP hydrolysis activity"/>
    <property type="evidence" value="ECO:0007669"/>
    <property type="project" value="InterPro"/>
</dbReference>
<comment type="similarity">
    <text evidence="1">Belongs to the ABC transporter superfamily.</text>
</comment>
<keyword evidence="7" id="KW-1185">Reference proteome</keyword>
<dbReference type="InterPro" id="IPR003439">
    <property type="entry name" value="ABC_transporter-like_ATP-bd"/>
</dbReference>
<dbReference type="InterPro" id="IPR003593">
    <property type="entry name" value="AAA+_ATPase"/>
</dbReference>
<feature type="domain" description="ABC transporter" evidence="5">
    <location>
        <begin position="3"/>
        <end position="250"/>
    </location>
</feature>
<dbReference type="PANTHER" id="PTHR43776">
    <property type="entry name" value="TRANSPORT ATP-BINDING PROTEIN"/>
    <property type="match status" value="1"/>
</dbReference>
<dbReference type="InterPro" id="IPR017871">
    <property type="entry name" value="ABC_transporter-like_CS"/>
</dbReference>
<keyword evidence="4 6" id="KW-0067">ATP-binding</keyword>
<dbReference type="PANTHER" id="PTHR43776:SF7">
    <property type="entry name" value="D,D-DIPEPTIDE TRANSPORT ATP-BINDING PROTEIN DDPF-RELATED"/>
    <property type="match status" value="1"/>
</dbReference>
<dbReference type="SUPFAM" id="SSF52540">
    <property type="entry name" value="P-loop containing nucleoside triphosphate hydrolases"/>
    <property type="match status" value="1"/>
</dbReference>
<dbReference type="GO" id="GO:0055085">
    <property type="term" value="P:transmembrane transport"/>
    <property type="evidence" value="ECO:0007669"/>
    <property type="project" value="UniProtKB-ARBA"/>
</dbReference>
<reference evidence="6 7" key="1">
    <citation type="submission" date="2016-11" db="EMBL/GenBank/DDBJ databases">
        <authorList>
            <person name="Jaros S."/>
            <person name="Januszkiewicz K."/>
            <person name="Wedrychowicz H."/>
        </authorList>
    </citation>
    <scope>NUCLEOTIDE SEQUENCE [LARGE SCALE GENOMIC DNA]</scope>
    <source>
        <strain evidence="6 7">DSM 17459</strain>
    </source>
</reference>
<keyword evidence="2" id="KW-0813">Transport</keyword>
<evidence type="ECO:0000256" key="3">
    <source>
        <dbReference type="ARBA" id="ARBA00022741"/>
    </source>
</evidence>
<dbReference type="EMBL" id="FQVI01000003">
    <property type="protein sequence ID" value="SHE62713.1"/>
    <property type="molecule type" value="Genomic_DNA"/>
</dbReference>
<proteinExistence type="inferred from homology"/>
<gene>
    <name evidence="6" type="ORF">SAMN02745158_01075</name>
</gene>
<dbReference type="PROSITE" id="PS00211">
    <property type="entry name" value="ABC_TRANSPORTER_1"/>
    <property type="match status" value="1"/>
</dbReference>
<dbReference type="PROSITE" id="PS50893">
    <property type="entry name" value="ABC_TRANSPORTER_2"/>
    <property type="match status" value="1"/>
</dbReference>
<keyword evidence="3" id="KW-0547">Nucleotide-binding</keyword>
<protein>
    <submittedName>
        <fullName evidence="6">Peptide/nickel transport system ATP-binding protein</fullName>
    </submittedName>
</protein>
<evidence type="ECO:0000256" key="1">
    <source>
        <dbReference type="ARBA" id="ARBA00005417"/>
    </source>
</evidence>